<dbReference type="InterPro" id="IPR011043">
    <property type="entry name" value="Gal_Oxase/kelch_b-propeller"/>
</dbReference>
<evidence type="ECO:0000313" key="2">
    <source>
        <dbReference type="EMBL" id="KAF3451827.1"/>
    </source>
</evidence>
<dbReference type="NCBIfam" id="TIGR01640">
    <property type="entry name" value="F_box_assoc_1"/>
    <property type="match status" value="1"/>
</dbReference>
<proteinExistence type="predicted"/>
<dbReference type="InterPro" id="IPR015915">
    <property type="entry name" value="Kelch-typ_b-propeller"/>
</dbReference>
<keyword evidence="3" id="KW-1185">Reference proteome</keyword>
<feature type="domain" description="F-box" evidence="1">
    <location>
        <begin position="1"/>
        <end position="45"/>
    </location>
</feature>
<dbReference type="InterPro" id="IPR050796">
    <property type="entry name" value="SCF_F-box_component"/>
</dbReference>
<evidence type="ECO:0000313" key="3">
    <source>
        <dbReference type="Proteomes" id="UP000796880"/>
    </source>
</evidence>
<dbReference type="OrthoDB" id="591557at2759"/>
<dbReference type="InterPro" id="IPR017451">
    <property type="entry name" value="F-box-assoc_interact_dom"/>
</dbReference>
<dbReference type="CDD" id="cd22157">
    <property type="entry name" value="F-box_AtFBW1-like"/>
    <property type="match status" value="1"/>
</dbReference>
<comment type="caution">
    <text evidence="2">The sequence shown here is derived from an EMBL/GenBank/DDBJ whole genome shotgun (WGS) entry which is preliminary data.</text>
</comment>
<dbReference type="Pfam" id="PF00646">
    <property type="entry name" value="F-box"/>
    <property type="match status" value="1"/>
</dbReference>
<dbReference type="Gene3D" id="1.20.1280.50">
    <property type="match status" value="1"/>
</dbReference>
<dbReference type="PROSITE" id="PS50181">
    <property type="entry name" value="FBOX"/>
    <property type="match status" value="1"/>
</dbReference>
<dbReference type="Gene3D" id="2.120.10.80">
    <property type="entry name" value="Kelch-type beta propeller"/>
    <property type="match status" value="1"/>
</dbReference>
<dbReference type="EMBL" id="VOIH02000003">
    <property type="protein sequence ID" value="KAF3451827.1"/>
    <property type="molecule type" value="Genomic_DNA"/>
</dbReference>
<dbReference type="AlphaFoldDB" id="A0A8K0HFU0"/>
<dbReference type="SUPFAM" id="SSF81383">
    <property type="entry name" value="F-box domain"/>
    <property type="match status" value="1"/>
</dbReference>
<dbReference type="PANTHER" id="PTHR31672:SF13">
    <property type="entry name" value="F-BOX PROTEIN CPR30-LIKE"/>
    <property type="match status" value="1"/>
</dbReference>
<dbReference type="Proteomes" id="UP000796880">
    <property type="component" value="Unassembled WGS sequence"/>
</dbReference>
<organism evidence="2 3">
    <name type="scientific">Rhamnella rubrinervis</name>
    <dbReference type="NCBI Taxonomy" id="2594499"/>
    <lineage>
        <taxon>Eukaryota</taxon>
        <taxon>Viridiplantae</taxon>
        <taxon>Streptophyta</taxon>
        <taxon>Embryophyta</taxon>
        <taxon>Tracheophyta</taxon>
        <taxon>Spermatophyta</taxon>
        <taxon>Magnoliopsida</taxon>
        <taxon>eudicotyledons</taxon>
        <taxon>Gunneridae</taxon>
        <taxon>Pentapetalae</taxon>
        <taxon>rosids</taxon>
        <taxon>fabids</taxon>
        <taxon>Rosales</taxon>
        <taxon>Rhamnaceae</taxon>
        <taxon>rhamnoid group</taxon>
        <taxon>Rhamneae</taxon>
        <taxon>Rhamnella</taxon>
    </lineage>
</organism>
<dbReference type="InterPro" id="IPR006527">
    <property type="entry name" value="F-box-assoc_dom_typ1"/>
</dbReference>
<gene>
    <name evidence="2" type="ORF">FNV43_RR07923</name>
</gene>
<protein>
    <recommendedName>
        <fullName evidence="1">F-box domain-containing protein</fullName>
    </recommendedName>
</protein>
<name>A0A8K0HFU0_9ROSA</name>
<dbReference type="PANTHER" id="PTHR31672">
    <property type="entry name" value="BNACNNG10540D PROTEIN"/>
    <property type="match status" value="1"/>
</dbReference>
<dbReference type="Pfam" id="PF07734">
    <property type="entry name" value="FBA_1"/>
    <property type="match status" value="1"/>
</dbReference>
<sequence>MVDLPPEVITEILSRISVKYILQLRCVSKPWRSLIDSIDFIHLQLQKSIETKSNFGLILRKDYHLYYVDLDALDNAVEVTHPLMCYNNRIRILGFCNGLLCICNVAGDVAMWNLSTKKHRVLPFLPTGSNRESKMYFLGARVYGFGFDSVNDDYKLVCIAQYIGLDYQSFESEVKVYSLRKNAWQQIQDMPYVLCYSGKMGILVNGSLHWVVTRKLEPEETELIVGFDIGTESFHEVPIPDSVNDHIEMSVWVLGEHLCIVVNYPNDDGVEVWVMKEYGVKESWTRLFKTEHTQGVGVGSGKNVMPLAYSKSGGEVLFEQEHKKLVWYDLKSQRVKDVKVRGMPRSFEAVVCVGSLVPLTVGRGKNWKSHESREDKNKKRDDFLSEGFKLVL</sequence>
<dbReference type="InterPro" id="IPR001810">
    <property type="entry name" value="F-box_dom"/>
</dbReference>
<dbReference type="InterPro" id="IPR036047">
    <property type="entry name" value="F-box-like_dom_sf"/>
</dbReference>
<dbReference type="SMART" id="SM00256">
    <property type="entry name" value="FBOX"/>
    <property type="match status" value="1"/>
</dbReference>
<dbReference type="SUPFAM" id="SSF50965">
    <property type="entry name" value="Galactose oxidase, central domain"/>
    <property type="match status" value="1"/>
</dbReference>
<accession>A0A8K0HFU0</accession>
<reference evidence="2" key="1">
    <citation type="submission" date="2020-03" db="EMBL/GenBank/DDBJ databases">
        <title>A high-quality chromosome-level genome assembly of a woody plant with both climbing and erect habits, Rhamnella rubrinervis.</title>
        <authorList>
            <person name="Lu Z."/>
            <person name="Yang Y."/>
            <person name="Zhu X."/>
            <person name="Sun Y."/>
        </authorList>
    </citation>
    <scope>NUCLEOTIDE SEQUENCE</scope>
    <source>
        <strain evidence="2">BYM</strain>
        <tissue evidence="2">Leaf</tissue>
    </source>
</reference>
<evidence type="ECO:0000259" key="1">
    <source>
        <dbReference type="PROSITE" id="PS50181"/>
    </source>
</evidence>